<accession>A0A3S4M1J8</accession>
<evidence type="ECO:0000256" key="1">
    <source>
        <dbReference type="SAM" id="Coils"/>
    </source>
</evidence>
<gene>
    <name evidence="2" type="ORF">NCTC3166_00095</name>
</gene>
<protein>
    <recommendedName>
        <fullName evidence="4">V-type ATP synthase subunit G</fullName>
    </recommendedName>
</protein>
<evidence type="ECO:0000313" key="3">
    <source>
        <dbReference type="Proteomes" id="UP000270025"/>
    </source>
</evidence>
<keyword evidence="3" id="KW-1185">Reference proteome</keyword>
<feature type="coiled-coil region" evidence="1">
    <location>
        <begin position="13"/>
        <end position="40"/>
    </location>
</feature>
<dbReference type="AlphaFoldDB" id="A0A3S4M1J8"/>
<keyword evidence="1" id="KW-0175">Coiled coil</keyword>
<proteinExistence type="predicted"/>
<dbReference type="Proteomes" id="UP000270025">
    <property type="component" value="Chromosome"/>
</dbReference>
<evidence type="ECO:0008006" key="4">
    <source>
        <dbReference type="Google" id="ProtNLM"/>
    </source>
</evidence>
<name>A0A3S4M1J8_9STRE</name>
<evidence type="ECO:0000313" key="2">
    <source>
        <dbReference type="EMBL" id="VED66329.1"/>
    </source>
</evidence>
<dbReference type="EMBL" id="LR134266">
    <property type="protein sequence ID" value="VED66329.1"/>
    <property type="molecule type" value="Genomic_DNA"/>
</dbReference>
<dbReference type="RefSeq" id="WP_126403603.1">
    <property type="nucleotide sequence ID" value="NZ_LR134266.1"/>
</dbReference>
<dbReference type="KEGG" id="svf:NCTC3166_00095"/>
<sequence>MANATLEMMQEIEMAAEAVVASYEDQVQDLRQQLGDHLQEVAASYDKETAKLVAEREESSKAMIASLEADLAVTSQRNDEKVQQAMTDKRAALVDEIVEKVVATYGN</sequence>
<organism evidence="2 3">
    <name type="scientific">Streptococcus viridans</name>
    <dbReference type="NCBI Taxonomy" id="78535"/>
    <lineage>
        <taxon>Bacteria</taxon>
        <taxon>Bacillati</taxon>
        <taxon>Bacillota</taxon>
        <taxon>Bacilli</taxon>
        <taxon>Lactobacillales</taxon>
        <taxon>Streptococcaceae</taxon>
        <taxon>Streptococcus</taxon>
    </lineage>
</organism>
<reference evidence="2 3" key="1">
    <citation type="submission" date="2018-12" db="EMBL/GenBank/DDBJ databases">
        <authorList>
            <consortium name="Pathogen Informatics"/>
        </authorList>
    </citation>
    <scope>NUCLEOTIDE SEQUENCE [LARGE SCALE GENOMIC DNA]</scope>
    <source>
        <strain evidence="2 3">NCTC3166</strain>
    </source>
</reference>